<evidence type="ECO:0000256" key="11">
    <source>
        <dbReference type="RuleBase" id="RU003781"/>
    </source>
</evidence>
<dbReference type="eggNOG" id="COG0127">
    <property type="taxonomic scope" value="Bacteria"/>
</dbReference>
<dbReference type="InterPro" id="IPR029001">
    <property type="entry name" value="ITPase-like_fam"/>
</dbReference>
<dbReference type="Gene3D" id="3.90.950.10">
    <property type="match status" value="1"/>
</dbReference>
<dbReference type="GO" id="GO:0035870">
    <property type="term" value="F:dITP diphosphatase activity"/>
    <property type="evidence" value="ECO:0007669"/>
    <property type="project" value="UniProtKB-UniRule"/>
</dbReference>
<dbReference type="OrthoDB" id="9807456at2"/>
<keyword evidence="4 10" id="KW-0547">Nucleotide-binding</keyword>
<dbReference type="CDD" id="cd00515">
    <property type="entry name" value="HAM1"/>
    <property type="match status" value="1"/>
</dbReference>
<evidence type="ECO:0000256" key="7">
    <source>
        <dbReference type="ARBA" id="ARBA00023080"/>
    </source>
</evidence>
<evidence type="ECO:0000256" key="10">
    <source>
        <dbReference type="HAMAP-Rule" id="MF_01405"/>
    </source>
</evidence>
<evidence type="ECO:0000256" key="3">
    <source>
        <dbReference type="ARBA" id="ARBA00022723"/>
    </source>
</evidence>
<comment type="caution">
    <text evidence="10">Lacks conserved residue(s) required for the propagation of feature annotation.</text>
</comment>
<evidence type="ECO:0000313" key="13">
    <source>
        <dbReference type="Proteomes" id="UP000006054"/>
    </source>
</evidence>
<keyword evidence="7 10" id="KW-0546">Nucleotide metabolism</keyword>
<dbReference type="GO" id="GO:0009117">
    <property type="term" value="P:nucleotide metabolic process"/>
    <property type="evidence" value="ECO:0007669"/>
    <property type="project" value="UniProtKB-KW"/>
</dbReference>
<dbReference type="PANTHER" id="PTHR11067:SF9">
    <property type="entry name" value="INOSINE TRIPHOSPHATE PYROPHOSPHATASE"/>
    <property type="match status" value="1"/>
</dbReference>
<dbReference type="EMBL" id="CP003345">
    <property type="protein sequence ID" value="AFM06344.1"/>
    <property type="molecule type" value="Genomic_DNA"/>
</dbReference>
<comment type="catalytic activity">
    <reaction evidence="10">
        <text>ITP + H2O = IMP + diphosphate + H(+)</text>
        <dbReference type="Rhea" id="RHEA:29399"/>
        <dbReference type="ChEBI" id="CHEBI:15377"/>
        <dbReference type="ChEBI" id="CHEBI:15378"/>
        <dbReference type="ChEBI" id="CHEBI:33019"/>
        <dbReference type="ChEBI" id="CHEBI:58053"/>
        <dbReference type="ChEBI" id="CHEBI:61402"/>
        <dbReference type="EC" id="3.6.1.66"/>
    </reaction>
</comment>
<dbReference type="GO" id="GO:0046872">
    <property type="term" value="F:metal ion binding"/>
    <property type="evidence" value="ECO:0007669"/>
    <property type="project" value="UniProtKB-KW"/>
</dbReference>
<feature type="binding site" evidence="10">
    <location>
        <position position="68"/>
    </location>
    <ligand>
        <name>Mg(2+)</name>
        <dbReference type="ChEBI" id="CHEBI:18420"/>
    </ligand>
</feature>
<feature type="active site" description="Proton acceptor" evidence="10">
    <location>
        <position position="68"/>
    </location>
</feature>
<evidence type="ECO:0000256" key="1">
    <source>
        <dbReference type="ARBA" id="ARBA00008023"/>
    </source>
</evidence>
<evidence type="ECO:0000256" key="2">
    <source>
        <dbReference type="ARBA" id="ARBA00011738"/>
    </source>
</evidence>
<dbReference type="STRING" id="880071.Fleli_4048"/>
<dbReference type="PANTHER" id="PTHR11067">
    <property type="entry name" value="INOSINE TRIPHOSPHATE PYROPHOSPHATASE/HAM1 PROTEIN"/>
    <property type="match status" value="1"/>
</dbReference>
<dbReference type="AlphaFoldDB" id="I4AQV9"/>
<comment type="cofactor">
    <cofactor evidence="10">
        <name>Mg(2+)</name>
        <dbReference type="ChEBI" id="CHEBI:18420"/>
    </cofactor>
    <text evidence="10">Binds 1 Mg(2+) ion per subunit.</text>
</comment>
<comment type="catalytic activity">
    <reaction evidence="9 10">
        <text>XTP + H2O = XMP + diphosphate + H(+)</text>
        <dbReference type="Rhea" id="RHEA:28610"/>
        <dbReference type="ChEBI" id="CHEBI:15377"/>
        <dbReference type="ChEBI" id="CHEBI:15378"/>
        <dbReference type="ChEBI" id="CHEBI:33019"/>
        <dbReference type="ChEBI" id="CHEBI:57464"/>
        <dbReference type="ChEBI" id="CHEBI:61314"/>
        <dbReference type="EC" id="3.6.1.66"/>
    </reaction>
</comment>
<sequence length="203" mass="22633">MKICFATNNSKKIEEVKAALPSTIQLVSLKEIGCTEEIPETTPTIEGNSEQKAMYVYQNYATNCFADDTGLEIEALNGQPGVSSAMYADEIVGSYRDSKENMKLVLKNLNEQAENGNTNRNAQFKTVFTLVLDGKKQQFEGIIKGKIIDTPRGEDGFGYDPIFVPNGYDETFAEMPLSEKNKISHRAIATRKLVEFLNKLDEN</sequence>
<dbReference type="SUPFAM" id="SSF52972">
    <property type="entry name" value="ITPase-like"/>
    <property type="match status" value="1"/>
</dbReference>
<dbReference type="GO" id="GO:0000166">
    <property type="term" value="F:nucleotide binding"/>
    <property type="evidence" value="ECO:0007669"/>
    <property type="project" value="UniProtKB-KW"/>
</dbReference>
<protein>
    <recommendedName>
        <fullName evidence="10">dITP/XTP pyrophosphatase</fullName>
        <ecNumber evidence="10">3.6.1.66</ecNumber>
    </recommendedName>
    <alternativeName>
        <fullName evidence="10">Non-canonical purine NTP pyrophosphatase</fullName>
    </alternativeName>
    <alternativeName>
        <fullName evidence="10">Non-standard purine NTP pyrophosphatase</fullName>
    </alternativeName>
    <alternativeName>
        <fullName evidence="10">Nucleoside-triphosphate diphosphatase</fullName>
    </alternativeName>
    <alternativeName>
        <fullName evidence="10">Nucleoside-triphosphate pyrophosphatase</fullName>
        <shortName evidence="10">NTPase</shortName>
    </alternativeName>
</protein>
<dbReference type="GO" id="GO:0036220">
    <property type="term" value="F:ITP diphosphatase activity"/>
    <property type="evidence" value="ECO:0007669"/>
    <property type="project" value="UniProtKB-UniRule"/>
</dbReference>
<dbReference type="FunFam" id="3.90.950.10:FF:000001">
    <property type="entry name" value="dITP/XTP pyrophosphatase"/>
    <property type="match status" value="1"/>
</dbReference>
<dbReference type="KEGG" id="fli:Fleli_4048"/>
<keyword evidence="5 10" id="KW-0378">Hydrolase</keyword>
<feature type="binding site" evidence="10">
    <location>
        <begin position="7"/>
        <end position="12"/>
    </location>
    <ligand>
        <name>substrate</name>
    </ligand>
</feature>
<keyword evidence="13" id="KW-1185">Reference proteome</keyword>
<dbReference type="RefSeq" id="WP_014799767.1">
    <property type="nucleotide sequence ID" value="NC_018018.1"/>
</dbReference>
<dbReference type="InterPro" id="IPR002637">
    <property type="entry name" value="RdgB/HAM1"/>
</dbReference>
<feature type="binding site" evidence="10">
    <location>
        <begin position="157"/>
        <end position="160"/>
    </location>
    <ligand>
        <name>substrate</name>
    </ligand>
</feature>
<comment type="function">
    <text evidence="10">Pyrophosphatase that catalyzes the hydrolysis of nucleoside triphosphates to their monophosphate derivatives, with a high preference for the non-canonical purine nucleotides XTP (xanthosine triphosphate), dITP (deoxyinosine triphosphate) and ITP. Seems to function as a house-cleaning enzyme that removes non-canonical purine nucleotides from the nucleotide pool, thus preventing their incorporation into DNA/RNA and avoiding chromosomal lesions.</text>
</comment>
<keyword evidence="3 10" id="KW-0479">Metal-binding</keyword>
<dbReference type="GO" id="GO:0036222">
    <property type="term" value="F:XTP diphosphatase activity"/>
    <property type="evidence" value="ECO:0007669"/>
    <property type="project" value="UniProtKB-UniRule"/>
</dbReference>
<gene>
    <name evidence="12" type="ordered locus">Fleli_4048</name>
</gene>
<accession>I4AQV9</accession>
<evidence type="ECO:0000256" key="8">
    <source>
        <dbReference type="ARBA" id="ARBA00051875"/>
    </source>
</evidence>
<dbReference type="HOGENOM" id="CLU_082080_0_2_10"/>
<evidence type="ECO:0000256" key="6">
    <source>
        <dbReference type="ARBA" id="ARBA00022842"/>
    </source>
</evidence>
<dbReference type="InterPro" id="IPR020922">
    <property type="entry name" value="dITP/XTP_pyrophosphatase"/>
</dbReference>
<dbReference type="Pfam" id="PF01725">
    <property type="entry name" value="Ham1p_like"/>
    <property type="match status" value="1"/>
</dbReference>
<dbReference type="GO" id="GO:0005829">
    <property type="term" value="C:cytosol"/>
    <property type="evidence" value="ECO:0007669"/>
    <property type="project" value="TreeGrafter"/>
</dbReference>
<name>I4AQV9_BERLS</name>
<reference evidence="13" key="1">
    <citation type="submission" date="2012-06" db="EMBL/GenBank/DDBJ databases">
        <title>The complete genome of Flexibacter litoralis DSM 6794.</title>
        <authorList>
            <person name="Lucas S."/>
            <person name="Copeland A."/>
            <person name="Lapidus A."/>
            <person name="Glavina del Rio T."/>
            <person name="Dalin E."/>
            <person name="Tice H."/>
            <person name="Bruce D."/>
            <person name="Goodwin L."/>
            <person name="Pitluck S."/>
            <person name="Peters L."/>
            <person name="Ovchinnikova G."/>
            <person name="Lu M."/>
            <person name="Kyrpides N."/>
            <person name="Mavromatis K."/>
            <person name="Ivanova N."/>
            <person name="Brettin T."/>
            <person name="Detter J.C."/>
            <person name="Han C."/>
            <person name="Larimer F."/>
            <person name="Land M."/>
            <person name="Hauser L."/>
            <person name="Markowitz V."/>
            <person name="Cheng J.-F."/>
            <person name="Hugenholtz P."/>
            <person name="Woyke T."/>
            <person name="Wu D."/>
            <person name="Spring S."/>
            <person name="Lang E."/>
            <person name="Kopitz M."/>
            <person name="Brambilla E."/>
            <person name="Klenk H.-P."/>
            <person name="Eisen J.A."/>
        </authorList>
    </citation>
    <scope>NUCLEOTIDE SEQUENCE [LARGE SCALE GENOMIC DNA]</scope>
    <source>
        <strain evidence="13">ATCC 23117 / DSM 6794 / NBRC 15988 / NCIMB 1366 / Sio-4</strain>
    </source>
</reference>
<feature type="binding site" evidence="10">
    <location>
        <position position="180"/>
    </location>
    <ligand>
        <name>substrate</name>
    </ligand>
</feature>
<evidence type="ECO:0000256" key="9">
    <source>
        <dbReference type="ARBA" id="ARBA00052017"/>
    </source>
</evidence>
<feature type="binding site" evidence="10">
    <location>
        <position position="69"/>
    </location>
    <ligand>
        <name>substrate</name>
    </ligand>
</feature>
<dbReference type="GO" id="GO:0017111">
    <property type="term" value="F:ribonucleoside triphosphate phosphatase activity"/>
    <property type="evidence" value="ECO:0007669"/>
    <property type="project" value="InterPro"/>
</dbReference>
<comment type="subunit">
    <text evidence="2 10">Homodimer.</text>
</comment>
<feature type="binding site" evidence="10">
    <location>
        <begin position="185"/>
        <end position="186"/>
    </location>
    <ligand>
        <name>substrate</name>
    </ligand>
</feature>
<dbReference type="NCBIfam" id="TIGR00042">
    <property type="entry name" value="RdgB/HAM1 family non-canonical purine NTP pyrophosphatase"/>
    <property type="match status" value="1"/>
</dbReference>
<evidence type="ECO:0000256" key="4">
    <source>
        <dbReference type="ARBA" id="ARBA00022741"/>
    </source>
</evidence>
<proteinExistence type="inferred from homology"/>
<evidence type="ECO:0000256" key="5">
    <source>
        <dbReference type="ARBA" id="ARBA00022801"/>
    </source>
</evidence>
<dbReference type="PATRIC" id="fig|880071.3.peg.4048"/>
<keyword evidence="6 10" id="KW-0460">Magnesium</keyword>
<dbReference type="HAMAP" id="MF_01405">
    <property type="entry name" value="Non_canon_purine_NTPase"/>
    <property type="match status" value="1"/>
</dbReference>
<dbReference type="EC" id="3.6.1.66" evidence="10"/>
<dbReference type="GO" id="GO:0009146">
    <property type="term" value="P:purine nucleoside triphosphate catabolic process"/>
    <property type="evidence" value="ECO:0007669"/>
    <property type="project" value="UniProtKB-UniRule"/>
</dbReference>
<dbReference type="Proteomes" id="UP000006054">
    <property type="component" value="Chromosome"/>
</dbReference>
<evidence type="ECO:0000313" key="12">
    <source>
        <dbReference type="EMBL" id="AFM06344.1"/>
    </source>
</evidence>
<organism evidence="12 13">
    <name type="scientific">Bernardetia litoralis (strain ATCC 23117 / DSM 6794 / NBRC 15988 / NCIMB 1366 / Fx l1 / Sio-4)</name>
    <name type="common">Flexibacter litoralis</name>
    <dbReference type="NCBI Taxonomy" id="880071"/>
    <lineage>
        <taxon>Bacteria</taxon>
        <taxon>Pseudomonadati</taxon>
        <taxon>Bacteroidota</taxon>
        <taxon>Cytophagia</taxon>
        <taxon>Cytophagales</taxon>
        <taxon>Bernardetiaceae</taxon>
        <taxon>Bernardetia</taxon>
    </lineage>
</organism>
<comment type="similarity">
    <text evidence="1 10 11">Belongs to the HAM1 NTPase family.</text>
</comment>
<comment type="catalytic activity">
    <reaction evidence="8 10">
        <text>dITP + H2O = dIMP + diphosphate + H(+)</text>
        <dbReference type="Rhea" id="RHEA:28342"/>
        <dbReference type="ChEBI" id="CHEBI:15377"/>
        <dbReference type="ChEBI" id="CHEBI:15378"/>
        <dbReference type="ChEBI" id="CHEBI:33019"/>
        <dbReference type="ChEBI" id="CHEBI:61194"/>
        <dbReference type="ChEBI" id="CHEBI:61382"/>
        <dbReference type="EC" id="3.6.1.66"/>
    </reaction>
</comment>